<accession>A0A561R758</accession>
<comment type="caution">
    <text evidence="1">The sequence shown here is derived from an EMBL/GenBank/DDBJ whole genome shotgun (WGS) entry which is preliminary data.</text>
</comment>
<dbReference type="OrthoDB" id="8371143at2"/>
<dbReference type="EMBL" id="VIWP01000001">
    <property type="protein sequence ID" value="TWF58439.1"/>
    <property type="molecule type" value="Genomic_DNA"/>
</dbReference>
<dbReference type="Proteomes" id="UP000320653">
    <property type="component" value="Unassembled WGS sequence"/>
</dbReference>
<name>A0A561R758_9HYPH</name>
<evidence type="ECO:0000313" key="1">
    <source>
        <dbReference type="EMBL" id="TWF58439.1"/>
    </source>
</evidence>
<reference evidence="1 2" key="1">
    <citation type="submission" date="2019-06" db="EMBL/GenBank/DDBJ databases">
        <title>Sorghum-associated microbial communities from plants grown in Nebraska, USA.</title>
        <authorList>
            <person name="Schachtman D."/>
        </authorList>
    </citation>
    <scope>NUCLEOTIDE SEQUENCE [LARGE SCALE GENOMIC DNA]</scope>
    <source>
        <strain evidence="1 2">1225</strain>
    </source>
</reference>
<organism evidence="1 2">
    <name type="scientific">Neorhizobium alkalisoli</name>
    <dbReference type="NCBI Taxonomy" id="528178"/>
    <lineage>
        <taxon>Bacteria</taxon>
        <taxon>Pseudomonadati</taxon>
        <taxon>Pseudomonadota</taxon>
        <taxon>Alphaproteobacteria</taxon>
        <taxon>Hyphomicrobiales</taxon>
        <taxon>Rhizobiaceae</taxon>
        <taxon>Rhizobium/Agrobacterium group</taxon>
        <taxon>Neorhizobium</taxon>
    </lineage>
</organism>
<proteinExistence type="predicted"/>
<dbReference type="RefSeq" id="WP_145631549.1">
    <property type="nucleotide sequence ID" value="NZ_VIWP01000001.1"/>
</dbReference>
<protein>
    <submittedName>
        <fullName evidence="1">Uncharacterized protein</fullName>
    </submittedName>
</protein>
<sequence length="173" mass="20035">MVNYLKFNVSYLAFAFNALPFLRADDVGYAITEFMWFRGKPFYPMGALTEARVACLHLSTVFREEFDEDNLDLVFMMRRPEGGHFFEIVLRSNNGTIYGGWVWGSDLEVLDEVVDGYHVLLTLHDGEHARFEFSRGLGRYRFVGDRPVEKIPPMLDGDRSFHHSVAQIEAERE</sequence>
<dbReference type="AlphaFoldDB" id="A0A561R758"/>
<gene>
    <name evidence="1" type="ORF">FHW37_101243</name>
</gene>
<evidence type="ECO:0000313" key="2">
    <source>
        <dbReference type="Proteomes" id="UP000320653"/>
    </source>
</evidence>
<keyword evidence="2" id="KW-1185">Reference proteome</keyword>